<accession>A0A9N7VKT4</accession>
<organism evidence="3 4">
    <name type="scientific">Pleuronectes platessa</name>
    <name type="common">European plaice</name>
    <dbReference type="NCBI Taxonomy" id="8262"/>
    <lineage>
        <taxon>Eukaryota</taxon>
        <taxon>Metazoa</taxon>
        <taxon>Chordata</taxon>
        <taxon>Craniata</taxon>
        <taxon>Vertebrata</taxon>
        <taxon>Euteleostomi</taxon>
        <taxon>Actinopterygii</taxon>
        <taxon>Neopterygii</taxon>
        <taxon>Teleostei</taxon>
        <taxon>Neoteleostei</taxon>
        <taxon>Acanthomorphata</taxon>
        <taxon>Carangaria</taxon>
        <taxon>Pleuronectiformes</taxon>
        <taxon>Pleuronectoidei</taxon>
        <taxon>Pleuronectidae</taxon>
        <taxon>Pleuronectes</taxon>
    </lineage>
</organism>
<evidence type="ECO:0000259" key="2">
    <source>
        <dbReference type="PROSITE" id="PS50181"/>
    </source>
</evidence>
<sequence length="482" mass="54724">MDKDSLAKYSQTQAGAHLTKWKHSAWSAQRQGPLNGRKDGNSVMTARTKRGADSQLERMPLEILIKILSYLDAAALFRISHVNKLFCRLANDNALWSMIYLFEFKECTSTCIDELLQMRLQDRASGYWKRLFFEAVVQRDTNKLKKNLQYIDRYTGLPSRTERLLRNLHVTWELTVSDESGNEVTLELIRSEFCGTSVSLSWSGGGRLPSYQHISTLQLHGVSRMTHGCSHLKNPGGRSLMSKVDMQALTQSAQVIGRDRLVELKLLQPGIIIGTWKDQRTVAFIMFTLHFHRLVERSVQGSSFCPRMAPVVRPASDDIDPEYGLHGYQLHIVLHDTVRELMSESFYQLSCPRSQIRDGLIQLTAISGAGSHIPLSGRLTLPWRCEALQGSAENCCIMSLTLLDEFRNPFWCVSSPVSLELEKTSSGSFDYDGERFPIHHVEADGQVEMTLAWAKEQKQFVIVCLIVYVSVSKVNEHFSRDY</sequence>
<dbReference type="Gene3D" id="1.20.1280.50">
    <property type="match status" value="1"/>
</dbReference>
<dbReference type="SMART" id="SM00256">
    <property type="entry name" value="FBOX"/>
    <property type="match status" value="1"/>
</dbReference>
<dbReference type="InterPro" id="IPR036047">
    <property type="entry name" value="F-box-like_dom_sf"/>
</dbReference>
<evidence type="ECO:0000256" key="1">
    <source>
        <dbReference type="SAM" id="MobiDB-lite"/>
    </source>
</evidence>
<dbReference type="CDD" id="cd22093">
    <property type="entry name" value="F-box_FBXO15"/>
    <property type="match status" value="1"/>
</dbReference>
<protein>
    <recommendedName>
        <fullName evidence="2">F-box domain-containing protein</fullName>
    </recommendedName>
</protein>
<gene>
    <name evidence="3" type="ORF">PLEPLA_LOCUS39068</name>
</gene>
<dbReference type="Proteomes" id="UP001153269">
    <property type="component" value="Unassembled WGS sequence"/>
</dbReference>
<dbReference type="GO" id="GO:0019005">
    <property type="term" value="C:SCF ubiquitin ligase complex"/>
    <property type="evidence" value="ECO:0007669"/>
    <property type="project" value="TreeGrafter"/>
</dbReference>
<dbReference type="PANTHER" id="PTHR46731">
    <property type="entry name" value="F-BOX ONLY PROTEIN 15"/>
    <property type="match status" value="1"/>
</dbReference>
<evidence type="ECO:0000313" key="4">
    <source>
        <dbReference type="Proteomes" id="UP001153269"/>
    </source>
</evidence>
<dbReference type="EMBL" id="CADEAL010004087">
    <property type="protein sequence ID" value="CAB1451374.1"/>
    <property type="molecule type" value="Genomic_DNA"/>
</dbReference>
<dbReference type="AlphaFoldDB" id="A0A9N7VKT4"/>
<dbReference type="PROSITE" id="PS50181">
    <property type="entry name" value="FBOX"/>
    <property type="match status" value="1"/>
</dbReference>
<comment type="caution">
    <text evidence="3">The sequence shown here is derived from an EMBL/GenBank/DDBJ whole genome shotgun (WGS) entry which is preliminary data.</text>
</comment>
<name>A0A9N7VKT4_PLEPL</name>
<dbReference type="InterPro" id="IPR001810">
    <property type="entry name" value="F-box_dom"/>
</dbReference>
<evidence type="ECO:0000313" key="3">
    <source>
        <dbReference type="EMBL" id="CAB1451374.1"/>
    </source>
</evidence>
<reference evidence="3" key="1">
    <citation type="submission" date="2020-03" db="EMBL/GenBank/DDBJ databases">
        <authorList>
            <person name="Weist P."/>
        </authorList>
    </citation>
    <scope>NUCLEOTIDE SEQUENCE</scope>
</reference>
<feature type="region of interest" description="Disordered" evidence="1">
    <location>
        <begin position="20"/>
        <end position="43"/>
    </location>
</feature>
<keyword evidence="4" id="KW-1185">Reference proteome</keyword>
<feature type="domain" description="F-box" evidence="2">
    <location>
        <begin position="53"/>
        <end position="99"/>
    </location>
</feature>
<proteinExistence type="predicted"/>
<dbReference type="PANTHER" id="PTHR46731:SF1">
    <property type="entry name" value="F-BOX ONLY PROTEIN 15"/>
    <property type="match status" value="1"/>
</dbReference>
<dbReference type="SUPFAM" id="SSF81383">
    <property type="entry name" value="F-box domain"/>
    <property type="match status" value="1"/>
</dbReference>
<dbReference type="Pfam" id="PF12937">
    <property type="entry name" value="F-box-like"/>
    <property type="match status" value="1"/>
</dbReference>